<organism evidence="4 5">
    <name type="scientific">Reticulibacter mediterranei</name>
    <dbReference type="NCBI Taxonomy" id="2778369"/>
    <lineage>
        <taxon>Bacteria</taxon>
        <taxon>Bacillati</taxon>
        <taxon>Chloroflexota</taxon>
        <taxon>Ktedonobacteria</taxon>
        <taxon>Ktedonobacterales</taxon>
        <taxon>Reticulibacteraceae</taxon>
        <taxon>Reticulibacter</taxon>
    </lineage>
</organism>
<proteinExistence type="inferred from homology"/>
<evidence type="ECO:0000256" key="2">
    <source>
        <dbReference type="ARBA" id="ARBA00023002"/>
    </source>
</evidence>
<dbReference type="CDD" id="cd02062">
    <property type="entry name" value="Nitro_FMN_reductase"/>
    <property type="match status" value="1"/>
</dbReference>
<keyword evidence="5" id="KW-1185">Reference proteome</keyword>
<evidence type="ECO:0000313" key="4">
    <source>
        <dbReference type="EMBL" id="GHO95138.1"/>
    </source>
</evidence>
<keyword evidence="2" id="KW-0560">Oxidoreductase</keyword>
<accession>A0A8J3N457</accession>
<feature type="domain" description="Nitroreductase" evidence="3">
    <location>
        <begin position="13"/>
        <end position="196"/>
    </location>
</feature>
<protein>
    <submittedName>
        <fullName evidence="4">Putative oxidoreductase</fullName>
    </submittedName>
</protein>
<evidence type="ECO:0000256" key="1">
    <source>
        <dbReference type="ARBA" id="ARBA00007118"/>
    </source>
</evidence>
<gene>
    <name evidence="4" type="ORF">KSF_051860</name>
</gene>
<comment type="similarity">
    <text evidence="1">Belongs to the nitroreductase family.</text>
</comment>
<dbReference type="EMBL" id="BNJK01000001">
    <property type="protein sequence ID" value="GHO95138.1"/>
    <property type="molecule type" value="Genomic_DNA"/>
</dbReference>
<evidence type="ECO:0000313" key="5">
    <source>
        <dbReference type="Proteomes" id="UP000597444"/>
    </source>
</evidence>
<evidence type="ECO:0000259" key="3">
    <source>
        <dbReference type="Pfam" id="PF00881"/>
    </source>
</evidence>
<dbReference type="RefSeq" id="WP_220205839.1">
    <property type="nucleotide sequence ID" value="NZ_BNJK01000001.1"/>
</dbReference>
<dbReference type="PANTHER" id="PTHR43673:SF10">
    <property type="entry name" value="NADH DEHYDROGENASE_NAD(P)H NITROREDUCTASE XCC3605-RELATED"/>
    <property type="match status" value="1"/>
</dbReference>
<sequence>MSLLPLTPDELLATTRSIRKRLDFSRPVEREVIQECLELAAQAPTGGNNQNWHFVVVTSQRQREALGDIYRKGFAHYQQLILSGRLTTSTSATAPEQVASYRKVRRSSQYLLDNIHRVPVMLIPCIYDRVDGQPSVEQAGTWGSILPATWSFMLAARARGLGTCWTTLHLYYERQAAAILGIPYERVTQAALIPVAYTLGTDFKRASRVPLQSIVHWEQW</sequence>
<dbReference type="Gene3D" id="3.40.109.10">
    <property type="entry name" value="NADH Oxidase"/>
    <property type="match status" value="1"/>
</dbReference>
<dbReference type="Proteomes" id="UP000597444">
    <property type="component" value="Unassembled WGS sequence"/>
</dbReference>
<dbReference type="PANTHER" id="PTHR43673">
    <property type="entry name" value="NAD(P)H NITROREDUCTASE YDGI-RELATED"/>
    <property type="match status" value="1"/>
</dbReference>
<dbReference type="InterPro" id="IPR029479">
    <property type="entry name" value="Nitroreductase"/>
</dbReference>
<dbReference type="Pfam" id="PF00881">
    <property type="entry name" value="Nitroreductase"/>
    <property type="match status" value="1"/>
</dbReference>
<name>A0A8J3N457_9CHLR</name>
<dbReference type="AlphaFoldDB" id="A0A8J3N457"/>
<reference evidence="4" key="1">
    <citation type="submission" date="2020-10" db="EMBL/GenBank/DDBJ databases">
        <title>Taxonomic study of unclassified bacteria belonging to the class Ktedonobacteria.</title>
        <authorList>
            <person name="Yabe S."/>
            <person name="Wang C.M."/>
            <person name="Zheng Y."/>
            <person name="Sakai Y."/>
            <person name="Cavaletti L."/>
            <person name="Monciardini P."/>
            <person name="Donadio S."/>
        </authorList>
    </citation>
    <scope>NUCLEOTIDE SEQUENCE</scope>
    <source>
        <strain evidence="4">ID150040</strain>
    </source>
</reference>
<dbReference type="SUPFAM" id="SSF55469">
    <property type="entry name" value="FMN-dependent nitroreductase-like"/>
    <property type="match status" value="1"/>
</dbReference>
<dbReference type="InterPro" id="IPR000415">
    <property type="entry name" value="Nitroreductase-like"/>
</dbReference>
<comment type="caution">
    <text evidence="4">The sequence shown here is derived from an EMBL/GenBank/DDBJ whole genome shotgun (WGS) entry which is preliminary data.</text>
</comment>
<dbReference type="GO" id="GO:0016491">
    <property type="term" value="F:oxidoreductase activity"/>
    <property type="evidence" value="ECO:0007669"/>
    <property type="project" value="UniProtKB-KW"/>
</dbReference>